<accession>A0A9W6ZZR5</accession>
<evidence type="ECO:0000313" key="3">
    <source>
        <dbReference type="Proteomes" id="UP001165082"/>
    </source>
</evidence>
<dbReference type="InterPro" id="IPR003018">
    <property type="entry name" value="GAF"/>
</dbReference>
<dbReference type="EMBL" id="BRXZ01000993">
    <property type="protein sequence ID" value="GMH59454.1"/>
    <property type="molecule type" value="Genomic_DNA"/>
</dbReference>
<dbReference type="Pfam" id="PF01590">
    <property type="entry name" value="GAF"/>
    <property type="match status" value="1"/>
</dbReference>
<keyword evidence="3" id="KW-1185">Reference proteome</keyword>
<proteinExistence type="predicted"/>
<dbReference type="Proteomes" id="UP001165082">
    <property type="component" value="Unassembled WGS sequence"/>
</dbReference>
<dbReference type="AlphaFoldDB" id="A0A9W6ZZR5"/>
<evidence type="ECO:0000313" key="2">
    <source>
        <dbReference type="EMBL" id="GMH59454.1"/>
    </source>
</evidence>
<name>A0A9W6ZZR5_9STRA</name>
<dbReference type="SMART" id="SM00065">
    <property type="entry name" value="GAF"/>
    <property type="match status" value="1"/>
</dbReference>
<reference evidence="2" key="1">
    <citation type="submission" date="2022-07" db="EMBL/GenBank/DDBJ databases">
        <title>Genome analysis of Parmales, a sister group of diatoms, reveals the evolutionary specialization of diatoms from phago-mixotrophs to photoautotrophs.</title>
        <authorList>
            <person name="Ban H."/>
            <person name="Sato S."/>
            <person name="Yoshikawa S."/>
            <person name="Kazumasa Y."/>
            <person name="Nakamura Y."/>
            <person name="Ichinomiya M."/>
            <person name="Saitoh K."/>
            <person name="Sato N."/>
            <person name="Blanc-Mathieu R."/>
            <person name="Endo H."/>
            <person name="Kuwata A."/>
            <person name="Ogata H."/>
        </authorList>
    </citation>
    <scope>NUCLEOTIDE SEQUENCE</scope>
</reference>
<dbReference type="Gene3D" id="3.30.450.40">
    <property type="match status" value="1"/>
</dbReference>
<evidence type="ECO:0000259" key="1">
    <source>
        <dbReference type="SMART" id="SM00065"/>
    </source>
</evidence>
<dbReference type="InterPro" id="IPR029016">
    <property type="entry name" value="GAF-like_dom_sf"/>
</dbReference>
<protein>
    <recommendedName>
        <fullName evidence="1">GAF domain-containing protein</fullName>
    </recommendedName>
</protein>
<comment type="caution">
    <text evidence="2">The sequence shown here is derived from an EMBL/GenBank/DDBJ whole genome shotgun (WGS) entry which is preliminary data.</text>
</comment>
<sequence>MKTAVFDPNKASTAEQTRLAKQVALQVKRHDMLKAKEARLALKNTNRRRSISMGGQEFGGGAMRFVSAISPSITSTERREAYGNRAQRESNTRTDLYHVGREILNMDRATLKAERSCIMFLDKMRDEFFFYTTAHATFRFNVKKGIAGYVYKSGLVTNIDNAYSDPRFNSEVDAESGFVTRNVLCCPILFGGEVIAVVQFVNKRGGEKFDREDVKLVKETAARLGQVVADALAML</sequence>
<organism evidence="2 3">
    <name type="scientific">Triparma retinervis</name>
    <dbReference type="NCBI Taxonomy" id="2557542"/>
    <lineage>
        <taxon>Eukaryota</taxon>
        <taxon>Sar</taxon>
        <taxon>Stramenopiles</taxon>
        <taxon>Ochrophyta</taxon>
        <taxon>Bolidophyceae</taxon>
        <taxon>Parmales</taxon>
        <taxon>Triparmaceae</taxon>
        <taxon>Triparma</taxon>
    </lineage>
</organism>
<dbReference type="OrthoDB" id="206309at2759"/>
<feature type="domain" description="GAF" evidence="1">
    <location>
        <begin position="95"/>
        <end position="235"/>
    </location>
</feature>
<dbReference type="SUPFAM" id="SSF55781">
    <property type="entry name" value="GAF domain-like"/>
    <property type="match status" value="1"/>
</dbReference>
<gene>
    <name evidence="2" type="ORF">TrRE_jg10354</name>
</gene>